<evidence type="ECO:0000313" key="3">
    <source>
        <dbReference type="Proteomes" id="UP001524383"/>
    </source>
</evidence>
<organism evidence="2 3">
    <name type="scientific">Methanocalculus taiwanensis</name>
    <dbReference type="NCBI Taxonomy" id="106207"/>
    <lineage>
        <taxon>Archaea</taxon>
        <taxon>Methanobacteriati</taxon>
        <taxon>Methanobacteriota</taxon>
        <taxon>Stenosarchaea group</taxon>
        <taxon>Methanomicrobia</taxon>
        <taxon>Methanomicrobiales</taxon>
        <taxon>Methanocalculaceae</taxon>
        <taxon>Methanocalculus</taxon>
    </lineage>
</organism>
<accession>A0ABD4TQE4</accession>
<sequence length="191" mass="21391">MTFLSRFFAKHPLDTMSLGELKKSEAQLTRQINKLGNEEKAAEAAIQSVFAKAAADTAKEKEQYTLHIQSHTNAWQLKHRSLLQAERDLTIIRNIITIKEHERTVGTSGTLSRIRELDPEELESWLAKKTLKTDGRTIQLDEISEITSGHMAGVDSEPVDGETVDNILAQVQNQGMTPDSALEDLLKRLTN</sequence>
<gene>
    <name evidence="2" type="ORF">FTO68_11030</name>
</gene>
<protein>
    <recommendedName>
        <fullName evidence="4">PspA/IM30 family protein</fullName>
    </recommendedName>
</protein>
<dbReference type="Proteomes" id="UP001524383">
    <property type="component" value="Unassembled WGS sequence"/>
</dbReference>
<proteinExistence type="predicted"/>
<dbReference type="RefSeq" id="WP_255333478.1">
    <property type="nucleotide sequence ID" value="NZ_VOTZ01000034.1"/>
</dbReference>
<keyword evidence="1" id="KW-0175">Coiled coil</keyword>
<feature type="coiled-coil region" evidence="1">
    <location>
        <begin position="18"/>
        <end position="45"/>
    </location>
</feature>
<reference evidence="2 3" key="1">
    <citation type="submission" date="2019-08" db="EMBL/GenBank/DDBJ databases">
        <authorList>
            <person name="Chen S.-C."/>
            <person name="Lai M.-C."/>
            <person name="You Y.-T."/>
        </authorList>
    </citation>
    <scope>NUCLEOTIDE SEQUENCE [LARGE SCALE GENOMIC DNA]</scope>
    <source>
        <strain evidence="2 3">P2F9704a</strain>
    </source>
</reference>
<comment type="caution">
    <text evidence="2">The sequence shown here is derived from an EMBL/GenBank/DDBJ whole genome shotgun (WGS) entry which is preliminary data.</text>
</comment>
<dbReference type="EMBL" id="VOTZ01000034">
    <property type="protein sequence ID" value="MCQ1539510.1"/>
    <property type="molecule type" value="Genomic_DNA"/>
</dbReference>
<evidence type="ECO:0008006" key="4">
    <source>
        <dbReference type="Google" id="ProtNLM"/>
    </source>
</evidence>
<evidence type="ECO:0000313" key="2">
    <source>
        <dbReference type="EMBL" id="MCQ1539510.1"/>
    </source>
</evidence>
<evidence type="ECO:0000256" key="1">
    <source>
        <dbReference type="SAM" id="Coils"/>
    </source>
</evidence>
<dbReference type="AlphaFoldDB" id="A0ABD4TQE4"/>
<keyword evidence="3" id="KW-1185">Reference proteome</keyword>
<name>A0ABD4TQE4_9EURY</name>